<dbReference type="OrthoDB" id="42561at2759"/>
<dbReference type="PANTHER" id="PTHR13194">
    <property type="entry name" value="COMPLEX I INTERMEDIATE-ASSOCIATED PROTEIN 30"/>
    <property type="match status" value="1"/>
</dbReference>
<feature type="domain" description="NADH:ubiquinone oxidoreductase intermediate-associated protein 30" evidence="5">
    <location>
        <begin position="42"/>
        <end position="229"/>
    </location>
</feature>
<dbReference type="InterPro" id="IPR008979">
    <property type="entry name" value="Galactose-bd-like_sf"/>
</dbReference>
<dbReference type="STRING" id="1076935.U4LWE5"/>
<dbReference type="GO" id="GO:0051082">
    <property type="term" value="F:unfolded protein binding"/>
    <property type="evidence" value="ECO:0007669"/>
    <property type="project" value="TreeGrafter"/>
</dbReference>
<dbReference type="Pfam" id="PF08547">
    <property type="entry name" value="CIA30"/>
    <property type="match status" value="1"/>
</dbReference>
<evidence type="ECO:0000256" key="2">
    <source>
        <dbReference type="ARBA" id="ARBA00007884"/>
    </source>
</evidence>
<evidence type="ECO:0000313" key="7">
    <source>
        <dbReference type="Proteomes" id="UP000018144"/>
    </source>
</evidence>
<dbReference type="InterPro" id="IPR039131">
    <property type="entry name" value="NDUFAF1"/>
</dbReference>
<protein>
    <submittedName>
        <fullName evidence="6">Similar to Complex I intermediate-associated protein 30, mitochondrial acc. no. O42636</fullName>
    </submittedName>
</protein>
<accession>U4LWE5</accession>
<dbReference type="SUPFAM" id="SSF49785">
    <property type="entry name" value="Galactose-binding domain-like"/>
    <property type="match status" value="1"/>
</dbReference>
<evidence type="ECO:0000256" key="3">
    <source>
        <dbReference type="ARBA" id="ARBA00023128"/>
    </source>
</evidence>
<organism evidence="6 7">
    <name type="scientific">Pyronema omphalodes (strain CBS 100304)</name>
    <name type="common">Pyronema confluens</name>
    <dbReference type="NCBI Taxonomy" id="1076935"/>
    <lineage>
        <taxon>Eukaryota</taxon>
        <taxon>Fungi</taxon>
        <taxon>Dikarya</taxon>
        <taxon>Ascomycota</taxon>
        <taxon>Pezizomycotina</taxon>
        <taxon>Pezizomycetes</taxon>
        <taxon>Pezizales</taxon>
        <taxon>Pyronemataceae</taxon>
        <taxon>Pyronema</taxon>
    </lineage>
</organism>
<dbReference type="Proteomes" id="UP000018144">
    <property type="component" value="Unassembled WGS sequence"/>
</dbReference>
<dbReference type="AlphaFoldDB" id="U4LWE5"/>
<dbReference type="GO" id="GO:0005739">
    <property type="term" value="C:mitochondrion"/>
    <property type="evidence" value="ECO:0007669"/>
    <property type="project" value="UniProtKB-SubCell"/>
</dbReference>
<comment type="similarity">
    <text evidence="2">Belongs to the CIA30 family.</text>
</comment>
<dbReference type="InterPro" id="IPR013857">
    <property type="entry name" value="NADH-UbQ_OxRdtase-assoc_prot30"/>
</dbReference>
<name>U4LWE5_PYROM</name>
<keyword evidence="7" id="KW-1185">Reference proteome</keyword>
<dbReference type="GO" id="GO:0006120">
    <property type="term" value="P:mitochondrial electron transport, NADH to ubiquinone"/>
    <property type="evidence" value="ECO:0007669"/>
    <property type="project" value="TreeGrafter"/>
</dbReference>
<reference evidence="6 7" key="1">
    <citation type="journal article" date="2013" name="PLoS Genet.">
        <title>The genome and development-dependent transcriptomes of Pyronema confluens: a window into fungal evolution.</title>
        <authorList>
            <person name="Traeger S."/>
            <person name="Altegoer F."/>
            <person name="Freitag M."/>
            <person name="Gabaldon T."/>
            <person name="Kempken F."/>
            <person name="Kumar A."/>
            <person name="Marcet-Houben M."/>
            <person name="Poggeler S."/>
            <person name="Stajich J.E."/>
            <person name="Nowrousian M."/>
        </authorList>
    </citation>
    <scope>NUCLEOTIDE SEQUENCE [LARGE SCALE GENOMIC DNA]</scope>
    <source>
        <strain evidence="7">CBS 100304</strain>
        <tissue evidence="6">Vegetative mycelium</tissue>
    </source>
</reference>
<evidence type="ECO:0000259" key="5">
    <source>
        <dbReference type="Pfam" id="PF08547"/>
    </source>
</evidence>
<dbReference type="PANTHER" id="PTHR13194:SF18">
    <property type="entry name" value="COMPLEX I INTERMEDIATE-ASSOCIATED PROTEIN 30, MITOCHONDRIAL"/>
    <property type="match status" value="1"/>
</dbReference>
<gene>
    <name evidence="6" type="ORF">PCON_01594</name>
</gene>
<comment type="subcellular location">
    <subcellularLocation>
        <location evidence="1">Mitochondrion</location>
    </subcellularLocation>
</comment>
<dbReference type="OMA" id="RIHKIWA"/>
<dbReference type="EMBL" id="HF936162">
    <property type="protein sequence ID" value="CCX33656.1"/>
    <property type="molecule type" value="Genomic_DNA"/>
</dbReference>
<evidence type="ECO:0000256" key="4">
    <source>
        <dbReference type="ARBA" id="ARBA00023186"/>
    </source>
</evidence>
<evidence type="ECO:0000313" key="6">
    <source>
        <dbReference type="EMBL" id="CCX33656.1"/>
    </source>
</evidence>
<dbReference type="eggNOG" id="KOG2435">
    <property type="taxonomic scope" value="Eukaryota"/>
</dbReference>
<dbReference type="GO" id="GO:0010257">
    <property type="term" value="P:NADH dehydrogenase complex assembly"/>
    <property type="evidence" value="ECO:0007669"/>
    <property type="project" value="TreeGrafter"/>
</dbReference>
<sequence>MRPTLFRYGFLKRNIDTASNLTARILSVSGANGRVPQQEFVSFRDPSAVKSEAILFSDKETLGGFSEAHLDSEPFPADEIPDDYPRNAPPPHFARFHGNINIELPQNRMDVERSGFAAWRTADPGWTLFGKARFNCEALAFLALRVKADNGRYFVNLQADSIVATDLWQHRLFAKTPGKWETVYIPFTDFVKTHYGKVMKSQTHMPKGQLTTVGLGLIDRIPGPFNLCIDRIWATNSRDLDSLQETEEAEY</sequence>
<keyword evidence="3" id="KW-0496">Mitochondrion</keyword>
<proteinExistence type="inferred from homology"/>
<keyword evidence="4" id="KW-0143">Chaperone</keyword>
<evidence type="ECO:0000256" key="1">
    <source>
        <dbReference type="ARBA" id="ARBA00004173"/>
    </source>
</evidence>